<gene>
    <name evidence="1" type="ORF">RJJ37_25385</name>
</gene>
<comment type="caution">
    <text evidence="1">The sequence shown here is derived from an EMBL/GenBank/DDBJ whole genome shotgun (WGS) entry which is preliminary data.</text>
</comment>
<dbReference type="EMBL" id="JAVLSH010000012">
    <property type="protein sequence ID" value="MDR9762914.1"/>
    <property type="molecule type" value="Genomic_DNA"/>
</dbReference>
<protein>
    <recommendedName>
        <fullName evidence="3">GGDEF domain-containing protein</fullName>
    </recommendedName>
</protein>
<name>A0AAW8P9W0_9HYPH</name>
<reference evidence="2" key="1">
    <citation type="submission" date="2023-07" db="EMBL/GenBank/DDBJ databases">
        <title>Genomic characterization of faba bean (Vicia faba) microsymbionts in Mexican soils.</title>
        <authorList>
            <person name="Rivera Orduna F.N."/>
            <person name="Guevara-Luna J."/>
            <person name="Yan J."/>
            <person name="Arroyo-Herrera I."/>
            <person name="Li Y."/>
            <person name="Vasquez-Murrieta M.S."/>
            <person name="Wang E.T."/>
        </authorList>
    </citation>
    <scope>NUCLEOTIDE SEQUENCE [LARGE SCALE GENOMIC DNA]</scope>
    <source>
        <strain evidence="2">CH6</strain>
    </source>
</reference>
<evidence type="ECO:0008006" key="3">
    <source>
        <dbReference type="Google" id="ProtNLM"/>
    </source>
</evidence>
<evidence type="ECO:0000313" key="2">
    <source>
        <dbReference type="Proteomes" id="UP001269402"/>
    </source>
</evidence>
<keyword evidence="2" id="KW-1185">Reference proteome</keyword>
<sequence length="87" mass="8852">MGALFVEASDRSLEQLIIEGDNLMYAAKSVGKRTAASTGLCALALAGFVTILTEALPAGLLPQIGVSLRVSETMVASRSIAACGDPA</sequence>
<accession>A0AAW8P9W0</accession>
<proteinExistence type="predicted"/>
<organism evidence="1 2">
    <name type="scientific">Rhizobium redzepovicii</name>
    <dbReference type="NCBI Taxonomy" id="2867518"/>
    <lineage>
        <taxon>Bacteria</taxon>
        <taxon>Pseudomonadati</taxon>
        <taxon>Pseudomonadota</taxon>
        <taxon>Alphaproteobacteria</taxon>
        <taxon>Hyphomicrobiales</taxon>
        <taxon>Rhizobiaceae</taxon>
        <taxon>Rhizobium/Agrobacterium group</taxon>
        <taxon>Rhizobium</taxon>
    </lineage>
</organism>
<dbReference type="AlphaFoldDB" id="A0AAW8P9W0"/>
<dbReference type="Proteomes" id="UP001269402">
    <property type="component" value="Unassembled WGS sequence"/>
</dbReference>
<evidence type="ECO:0000313" key="1">
    <source>
        <dbReference type="EMBL" id="MDR9762914.1"/>
    </source>
</evidence>
<dbReference type="RefSeq" id="WP_310804574.1">
    <property type="nucleotide sequence ID" value="NZ_JAVLSG010000002.1"/>
</dbReference>